<feature type="compositionally biased region" description="Low complexity" evidence="3">
    <location>
        <begin position="565"/>
        <end position="583"/>
    </location>
</feature>
<dbReference type="SUPFAM" id="SSF50044">
    <property type="entry name" value="SH3-domain"/>
    <property type="match status" value="1"/>
</dbReference>
<dbReference type="EMBL" id="MCOG01000167">
    <property type="protein sequence ID" value="ORY31877.1"/>
    <property type="molecule type" value="Genomic_DNA"/>
</dbReference>
<evidence type="ECO:0000256" key="2">
    <source>
        <dbReference type="PROSITE-ProRule" id="PRU00192"/>
    </source>
</evidence>
<keyword evidence="1 2" id="KW-0728">SH3 domain</keyword>
<reference evidence="5 6" key="1">
    <citation type="submission" date="2016-08" db="EMBL/GenBank/DDBJ databases">
        <title>A Parts List for Fungal Cellulosomes Revealed by Comparative Genomics.</title>
        <authorList>
            <consortium name="DOE Joint Genome Institute"/>
            <person name="Haitjema C.H."/>
            <person name="Gilmore S.P."/>
            <person name="Henske J.K."/>
            <person name="Solomon K.V."/>
            <person name="De Groot R."/>
            <person name="Kuo A."/>
            <person name="Mondo S.J."/>
            <person name="Salamov A.A."/>
            <person name="Labutti K."/>
            <person name="Zhao Z."/>
            <person name="Chiniquy J."/>
            <person name="Barry K."/>
            <person name="Brewer H.M."/>
            <person name="Purvine S.O."/>
            <person name="Wright A.T."/>
            <person name="Boxma B."/>
            <person name="Van Alen T."/>
            <person name="Hackstein J.H."/>
            <person name="Baker S.E."/>
            <person name="Grigoriev I.V."/>
            <person name="O'Malley M.A."/>
        </authorList>
    </citation>
    <scope>NUCLEOTIDE SEQUENCE [LARGE SCALE GENOMIC DNA]</scope>
    <source>
        <strain evidence="5 6">G1</strain>
    </source>
</reference>
<feature type="region of interest" description="Disordered" evidence="3">
    <location>
        <begin position="235"/>
        <end position="255"/>
    </location>
</feature>
<feature type="domain" description="SH3" evidence="4">
    <location>
        <begin position="586"/>
        <end position="647"/>
    </location>
</feature>
<evidence type="ECO:0000313" key="6">
    <source>
        <dbReference type="Proteomes" id="UP000193920"/>
    </source>
</evidence>
<dbReference type="PROSITE" id="PS50002">
    <property type="entry name" value="SH3"/>
    <property type="match status" value="1"/>
</dbReference>
<dbReference type="AlphaFoldDB" id="A0A1Y2BBM3"/>
<dbReference type="CDD" id="cd00174">
    <property type="entry name" value="SH3"/>
    <property type="match status" value="1"/>
</dbReference>
<dbReference type="InterPro" id="IPR001452">
    <property type="entry name" value="SH3_domain"/>
</dbReference>
<gene>
    <name evidence="5" type="ORF">LY90DRAFT_512354</name>
</gene>
<feature type="region of interest" description="Disordered" evidence="3">
    <location>
        <begin position="529"/>
        <end position="583"/>
    </location>
</feature>
<comment type="caution">
    <text evidence="5">The sequence shown here is derived from an EMBL/GenBank/DDBJ whole genome shotgun (WGS) entry which is preliminary data.</text>
</comment>
<protein>
    <recommendedName>
        <fullName evidence="4">SH3 domain-containing protein</fullName>
    </recommendedName>
</protein>
<name>A0A1Y2BBM3_9FUNG</name>
<dbReference type="Gene3D" id="2.30.30.40">
    <property type="entry name" value="SH3 Domains"/>
    <property type="match status" value="1"/>
</dbReference>
<proteinExistence type="predicted"/>
<feature type="compositionally biased region" description="Polar residues" evidence="3">
    <location>
        <begin position="235"/>
        <end position="253"/>
    </location>
</feature>
<evidence type="ECO:0000259" key="4">
    <source>
        <dbReference type="PROSITE" id="PS50002"/>
    </source>
</evidence>
<dbReference type="Proteomes" id="UP000193920">
    <property type="component" value="Unassembled WGS sequence"/>
</dbReference>
<accession>A0A1Y2BBM3</accession>
<dbReference type="InterPro" id="IPR036028">
    <property type="entry name" value="SH3-like_dom_sf"/>
</dbReference>
<evidence type="ECO:0000256" key="1">
    <source>
        <dbReference type="ARBA" id="ARBA00022443"/>
    </source>
</evidence>
<evidence type="ECO:0000313" key="5">
    <source>
        <dbReference type="EMBL" id="ORY31877.1"/>
    </source>
</evidence>
<sequence>MINDDNKEIINEDYFECPVKYWNKVGSLYISPEININNKKLKVKFFINNVKSSLSFDIESSSLNINKFGYVYVNYAVSFHKIKDHTHYYAKEFTTFQQKDKNFKDFTFENPSDFEDIKYLIEKGVIIIGVYICIYRNNFKGPSLSKEGKLKLSRKSMMFSQIKLNIKKHNSESETIDSNDSVTYYDAPPLQSSVYISKECLPINETSKTIQYDDYSLDQHSESVIMLNQIQPSIEKQNSESETIDSTSSFDSPTSRRDVCISINSLPITKMVKTIQYDDCSPDQYSESMMLNQIQPNIEKQSSKSEVINTISSYDVPPPRRRVYISKESLPITETVKTIQCEDYSPEQYSESVISDDITTVEEVDPYFDFNVSSVQPDISISDEDRSVSKTIDEIVYSNIPPIQSDVSMSDERLSTDSISYNNVSPLHQSIFVSDEKLPTIKSVNPISHANISPLHRSIYVADEKLPTTKTANIIPNIDASPLQQNQYVLMEPNSGTVKALTNYDIIPPKRSVSLCKMTTSDFSKNKNRERSFSLTTPLRTSSISKHNTSELKKEISSLPLNTPSSENNSMNSFSDSSTSNSSKKYEGVTFISLFDCEGKMPNELSFVKGELLTIYNWNGTNEWAIGYSQNNPQKHVHITSFTSPLKNTDSYFNGKYDQSLVQNSKCHEVCN</sequence>
<feature type="compositionally biased region" description="Polar residues" evidence="3">
    <location>
        <begin position="533"/>
        <end position="547"/>
    </location>
</feature>
<keyword evidence="6" id="KW-1185">Reference proteome</keyword>
<organism evidence="5 6">
    <name type="scientific">Neocallimastix californiae</name>
    <dbReference type="NCBI Taxonomy" id="1754190"/>
    <lineage>
        <taxon>Eukaryota</taxon>
        <taxon>Fungi</taxon>
        <taxon>Fungi incertae sedis</taxon>
        <taxon>Chytridiomycota</taxon>
        <taxon>Chytridiomycota incertae sedis</taxon>
        <taxon>Neocallimastigomycetes</taxon>
        <taxon>Neocallimastigales</taxon>
        <taxon>Neocallimastigaceae</taxon>
        <taxon>Neocallimastix</taxon>
    </lineage>
</organism>
<evidence type="ECO:0000256" key="3">
    <source>
        <dbReference type="SAM" id="MobiDB-lite"/>
    </source>
</evidence>